<dbReference type="Proteomes" id="UP000008540">
    <property type="component" value="Chromosome"/>
</dbReference>
<reference evidence="1 2" key="1">
    <citation type="journal article" date="2005" name="Nat. Biotechnol.">
        <title>Complete genome sequence of the plant commensal Pseudomonas fluorescens Pf-5.</title>
        <authorList>
            <person name="Paulsen I.T."/>
            <person name="Press C.M."/>
            <person name="Ravel J."/>
            <person name="Kobayashi D.Y."/>
            <person name="Myers G.S."/>
            <person name="Mavrodi D.V."/>
            <person name="DeBoy R.T."/>
            <person name="Seshadri R."/>
            <person name="Ren Q."/>
            <person name="Madupu R."/>
            <person name="Dodson R.J."/>
            <person name="Durkin A.S."/>
            <person name="Brinkac L.M."/>
            <person name="Daugherty S.C."/>
            <person name="Sullivan S.A."/>
            <person name="Rosovitz M.J."/>
            <person name="Gwinn M.L."/>
            <person name="Zhou L."/>
            <person name="Schneider D.J."/>
            <person name="Cartinhour S.W."/>
            <person name="Nelson W.C."/>
            <person name="Weidman J."/>
            <person name="Watkins K."/>
            <person name="Tran K."/>
            <person name="Khouri H."/>
            <person name="Pierson E.A."/>
            <person name="Pierson L.S.III."/>
            <person name="Thomashow L.S."/>
            <person name="Loper J.E."/>
        </authorList>
    </citation>
    <scope>NUCLEOTIDE SEQUENCE [LARGE SCALE GENOMIC DNA]</scope>
    <source>
        <strain evidence="2">ATCC BAA-477 / NRRL B-23932 / Pf-5</strain>
    </source>
</reference>
<dbReference type="EMBL" id="CP000076">
    <property type="protein sequence ID" value="AAY91648.1"/>
    <property type="molecule type" value="Genomic_DNA"/>
</dbReference>
<protein>
    <submittedName>
        <fullName evidence="1">Uncharacterized protein</fullName>
    </submittedName>
</protein>
<gene>
    <name evidence="1" type="ordered locus">PFL_2375</name>
</gene>
<organism evidence="1 2">
    <name type="scientific">Pseudomonas fluorescens (strain ATCC BAA-477 / NRRL B-23932 / Pf-5)</name>
    <dbReference type="NCBI Taxonomy" id="220664"/>
    <lineage>
        <taxon>Bacteria</taxon>
        <taxon>Pseudomonadati</taxon>
        <taxon>Pseudomonadota</taxon>
        <taxon>Gammaproteobacteria</taxon>
        <taxon>Pseudomonadales</taxon>
        <taxon>Pseudomonadaceae</taxon>
        <taxon>Pseudomonas</taxon>
    </lineage>
</organism>
<dbReference type="AlphaFoldDB" id="Q4KE51"/>
<dbReference type="eggNOG" id="ENOG5033P2Q">
    <property type="taxonomic scope" value="Bacteria"/>
</dbReference>
<dbReference type="HOGENOM" id="CLU_066426_0_0_6"/>
<sequence length="357" mass="39187">MVCVGRISMAVFRSSEAETSHKAGAGTSVPCPVLRLPFASILSLMKRWLYDRASCHWPLAWPAFSHRFYRDVPGMKIKSNTGLHKEGRLAARLAGWLLAPCMLAASMLAQAGAPIPPGAVLAVMQNVEVPDQDEEVELEDGVTATFWYGQELDFDGKHYYATFVWHTRDRAAREGEDFAAPEVQVRLADATFELTNPGQKQAYSIRSIERKIGFFGGGEKPEEVDTKRKAVEHRTADGRLLLAVPTATFDNGVITRGYTMLVFNPNKKPEDDGWVWSYVGQVRTGEDNSAACDDGAVMPCIGSDGELSFVAGQEPLPQVQVKVSGTTFEGPGKVRSLAAADNLTYVYDSKTEQYVSR</sequence>
<accession>Q4KE51</accession>
<name>Q4KE51_PSEF5</name>
<dbReference type="KEGG" id="pfl:PFL_2375"/>
<proteinExistence type="predicted"/>
<evidence type="ECO:0000313" key="2">
    <source>
        <dbReference type="Proteomes" id="UP000008540"/>
    </source>
</evidence>
<evidence type="ECO:0000313" key="1">
    <source>
        <dbReference type="EMBL" id="AAY91648.1"/>
    </source>
</evidence>